<dbReference type="AlphaFoldDB" id="A0A3P8V415"/>
<evidence type="ECO:0000256" key="2">
    <source>
        <dbReference type="ARBA" id="ARBA00007570"/>
    </source>
</evidence>
<dbReference type="OMA" id="KSPAWFN"/>
<dbReference type="FunCoup" id="A0A3P8V415">
    <property type="interactions" value="665"/>
</dbReference>
<evidence type="ECO:0000256" key="9">
    <source>
        <dbReference type="ARBA" id="ARBA00045905"/>
    </source>
</evidence>
<proteinExistence type="inferred from homology"/>
<accession>A0A3P8V415</accession>
<keyword evidence="6 11" id="KW-1133">Transmembrane helix</keyword>
<reference evidence="12" key="3">
    <citation type="submission" date="2025-09" db="UniProtKB">
        <authorList>
            <consortium name="Ensembl"/>
        </authorList>
    </citation>
    <scope>IDENTIFICATION</scope>
</reference>
<comment type="similarity">
    <text evidence="2">Belongs to the TMEM242 family.</text>
</comment>
<dbReference type="PANTHER" id="PTHR13141">
    <property type="entry name" value="TRANSMEMBRANE PROTEIN 242"/>
    <property type="match status" value="1"/>
</dbReference>
<evidence type="ECO:0000256" key="1">
    <source>
        <dbReference type="ARBA" id="ARBA00004448"/>
    </source>
</evidence>
<organism evidence="12 13">
    <name type="scientific">Cynoglossus semilaevis</name>
    <name type="common">Tongue sole</name>
    <dbReference type="NCBI Taxonomy" id="244447"/>
    <lineage>
        <taxon>Eukaryota</taxon>
        <taxon>Metazoa</taxon>
        <taxon>Chordata</taxon>
        <taxon>Craniata</taxon>
        <taxon>Vertebrata</taxon>
        <taxon>Euteleostomi</taxon>
        <taxon>Actinopterygii</taxon>
        <taxon>Neopterygii</taxon>
        <taxon>Teleostei</taxon>
        <taxon>Neoteleostei</taxon>
        <taxon>Acanthomorphata</taxon>
        <taxon>Carangaria</taxon>
        <taxon>Pleuronectiformes</taxon>
        <taxon>Pleuronectoidei</taxon>
        <taxon>Cynoglossidae</taxon>
        <taxon>Cynoglossinae</taxon>
        <taxon>Cynoglossus</taxon>
    </lineage>
</organism>
<evidence type="ECO:0000256" key="3">
    <source>
        <dbReference type="ARBA" id="ARBA00013934"/>
    </source>
</evidence>
<dbReference type="Ensembl" id="ENSCSET00000009431.1">
    <property type="protein sequence ID" value="ENSCSEP00000009322.1"/>
    <property type="gene ID" value="ENSCSEG00000005984.1"/>
</dbReference>
<name>A0A3P8V415_CYNSE</name>
<evidence type="ECO:0000313" key="13">
    <source>
        <dbReference type="Proteomes" id="UP000265120"/>
    </source>
</evidence>
<sequence>DDSALFLTTAASVGMIAGFSSTLALAKKRSPDWFSKGLTSTAVLPECGSSLALRALGYGSVFAFCGVGLLSAAVWKLLGVHSLSEFRLKMQTLCPPIPKPSTAPEPVDWDALLGSKGGTTIEKEN</sequence>
<feature type="region of interest" description="Disordered" evidence="10">
    <location>
        <begin position="99"/>
        <end position="125"/>
    </location>
</feature>
<dbReference type="GO" id="GO:0005743">
    <property type="term" value="C:mitochondrial inner membrane"/>
    <property type="evidence" value="ECO:0007669"/>
    <property type="project" value="UniProtKB-SubCell"/>
</dbReference>
<keyword evidence="4 11" id="KW-0812">Transmembrane</keyword>
<evidence type="ECO:0000256" key="8">
    <source>
        <dbReference type="ARBA" id="ARBA00023136"/>
    </source>
</evidence>
<keyword evidence="7" id="KW-0496">Mitochondrion</keyword>
<protein>
    <recommendedName>
        <fullName evidence="3">Transmembrane protein 242</fullName>
    </recommendedName>
</protein>
<dbReference type="Pfam" id="PF07096">
    <property type="entry name" value="DUF1358"/>
    <property type="match status" value="1"/>
</dbReference>
<keyword evidence="5" id="KW-0999">Mitochondrion inner membrane</keyword>
<evidence type="ECO:0000256" key="4">
    <source>
        <dbReference type="ARBA" id="ARBA00022692"/>
    </source>
</evidence>
<evidence type="ECO:0000313" key="12">
    <source>
        <dbReference type="Ensembl" id="ENSCSEP00000009322.1"/>
    </source>
</evidence>
<reference evidence="12 13" key="1">
    <citation type="journal article" date="2014" name="Nat. Genet.">
        <title>Whole-genome sequence of a flatfish provides insights into ZW sex chromosome evolution and adaptation to a benthic lifestyle.</title>
        <authorList>
            <person name="Chen S."/>
            <person name="Zhang G."/>
            <person name="Shao C."/>
            <person name="Huang Q."/>
            <person name="Liu G."/>
            <person name="Zhang P."/>
            <person name="Song W."/>
            <person name="An N."/>
            <person name="Chalopin D."/>
            <person name="Volff J.N."/>
            <person name="Hong Y."/>
            <person name="Li Q."/>
            <person name="Sha Z."/>
            <person name="Zhou H."/>
            <person name="Xie M."/>
            <person name="Yu Q."/>
            <person name="Liu Y."/>
            <person name="Xiang H."/>
            <person name="Wang N."/>
            <person name="Wu K."/>
            <person name="Yang C."/>
            <person name="Zhou Q."/>
            <person name="Liao X."/>
            <person name="Yang L."/>
            <person name="Hu Q."/>
            <person name="Zhang J."/>
            <person name="Meng L."/>
            <person name="Jin L."/>
            <person name="Tian Y."/>
            <person name="Lian J."/>
            <person name="Yang J."/>
            <person name="Miao G."/>
            <person name="Liu S."/>
            <person name="Liang Z."/>
            <person name="Yan F."/>
            <person name="Li Y."/>
            <person name="Sun B."/>
            <person name="Zhang H."/>
            <person name="Zhang J."/>
            <person name="Zhu Y."/>
            <person name="Du M."/>
            <person name="Zhao Y."/>
            <person name="Schartl M."/>
            <person name="Tang Q."/>
            <person name="Wang J."/>
        </authorList>
    </citation>
    <scope>NUCLEOTIDE SEQUENCE</scope>
</reference>
<dbReference type="PANTHER" id="PTHR13141:SF4">
    <property type="entry name" value="TRANSMEMBRANE PROTEIN 242"/>
    <property type="match status" value="1"/>
</dbReference>
<dbReference type="GeneTree" id="ENSGT00390000008642"/>
<dbReference type="InParanoid" id="A0A3P8V415"/>
<evidence type="ECO:0000256" key="6">
    <source>
        <dbReference type="ARBA" id="ARBA00022989"/>
    </source>
</evidence>
<dbReference type="InterPro" id="IPR009792">
    <property type="entry name" value="TMEM242"/>
</dbReference>
<evidence type="ECO:0000256" key="10">
    <source>
        <dbReference type="SAM" id="MobiDB-lite"/>
    </source>
</evidence>
<evidence type="ECO:0000256" key="11">
    <source>
        <dbReference type="SAM" id="Phobius"/>
    </source>
</evidence>
<keyword evidence="13" id="KW-1185">Reference proteome</keyword>
<comment type="subcellular location">
    <subcellularLocation>
        <location evidence="1">Mitochondrion inner membrane</location>
        <topology evidence="1">Multi-pass membrane protein</topology>
    </subcellularLocation>
</comment>
<comment type="function">
    <text evidence="9">Scaffold protein that participates in the c-ring assembly of mitochondrial ATP synthase (F(1)F(0) ATP synthase or complex V) by facilitating the membrane insertion and oligomer formation of the subunit c/ATP5MC3. Participates in the incorporation of the c-ring into vestigial complexes. Additionally influences the incorporation of subunits MT-ATP6, MT-ATP8, ATP5MJ, and ATP5MK in the ATP synthase.</text>
</comment>
<feature type="transmembrane region" description="Helical" evidence="11">
    <location>
        <begin position="55"/>
        <end position="78"/>
    </location>
</feature>
<keyword evidence="8 11" id="KW-0472">Membrane</keyword>
<dbReference type="Proteomes" id="UP000265120">
    <property type="component" value="Chromosome 7"/>
</dbReference>
<reference evidence="12" key="2">
    <citation type="submission" date="2025-08" db="UniProtKB">
        <authorList>
            <consortium name="Ensembl"/>
        </authorList>
    </citation>
    <scope>IDENTIFICATION</scope>
</reference>
<evidence type="ECO:0000256" key="7">
    <source>
        <dbReference type="ARBA" id="ARBA00023128"/>
    </source>
</evidence>
<dbReference type="STRING" id="244447.ENSCSEP00000009322"/>
<evidence type="ECO:0000256" key="5">
    <source>
        <dbReference type="ARBA" id="ARBA00022792"/>
    </source>
</evidence>